<keyword evidence="2 4" id="KW-0808">Transferase</keyword>
<dbReference type="InterPro" id="IPR050559">
    <property type="entry name" value="P-Pant_transferase_sf"/>
</dbReference>
<dbReference type="PANTHER" id="PTHR12215">
    <property type="entry name" value="PHOSPHOPANTETHEINE TRANSFERASE"/>
    <property type="match status" value="1"/>
</dbReference>
<evidence type="ECO:0000313" key="5">
    <source>
        <dbReference type="Proteomes" id="UP000308707"/>
    </source>
</evidence>
<evidence type="ECO:0000256" key="2">
    <source>
        <dbReference type="ARBA" id="ARBA00022679"/>
    </source>
</evidence>
<gene>
    <name evidence="4" type="ORF">FCE95_09355</name>
</gene>
<comment type="caution">
    <text evidence="4">The sequence shown here is derived from an EMBL/GenBank/DDBJ whole genome shotgun (WGS) entry which is preliminary data.</text>
</comment>
<protein>
    <submittedName>
        <fullName evidence="4">4'-phosphopantetheinyl transferase superfamily protein</fullName>
    </submittedName>
</protein>
<dbReference type="GO" id="GO:0000287">
    <property type="term" value="F:magnesium ion binding"/>
    <property type="evidence" value="ECO:0007669"/>
    <property type="project" value="InterPro"/>
</dbReference>
<sequence length="222" mass="24800">MPHQDRSFTLSEPDIVAAIGPIRWSWLPHPRTGPAEPAARRWLERRLGLAQDSLPLTREARGRPRIALPERRYDASWSHSGEGLLIALGEDVELGVDMEWRRPRSRALEVAQRYFAPSEIAWLSGLPAAELEHAFLRLWCAKEAVLKAQGYGLAFGLHRLSFAEDNDALSMTDCDPGLGKPEDWRLHEFVPADGYVAALAWRSPPQSTAATPARKEDAVLPL</sequence>
<keyword evidence="5" id="KW-1185">Reference proteome</keyword>
<dbReference type="GO" id="GO:0008897">
    <property type="term" value="F:holo-[acyl-carrier-protein] synthase activity"/>
    <property type="evidence" value="ECO:0007669"/>
    <property type="project" value="InterPro"/>
</dbReference>
<dbReference type="OrthoDB" id="9808281at2"/>
<dbReference type="AlphaFoldDB" id="A0A4U5JL80"/>
<organism evidence="4 5">
    <name type="scientific">Luteimonas gilva</name>
    <dbReference type="NCBI Taxonomy" id="2572684"/>
    <lineage>
        <taxon>Bacteria</taxon>
        <taxon>Pseudomonadati</taxon>
        <taxon>Pseudomonadota</taxon>
        <taxon>Gammaproteobacteria</taxon>
        <taxon>Lysobacterales</taxon>
        <taxon>Lysobacteraceae</taxon>
        <taxon>Luteimonas</taxon>
    </lineage>
</organism>
<accession>A0A4U5JL80</accession>
<comment type="similarity">
    <text evidence="1">Belongs to the P-Pant transferase superfamily. Gsp/Sfp/HetI/AcpT family.</text>
</comment>
<proteinExistence type="inferred from homology"/>
<dbReference type="Gene3D" id="3.90.470.20">
    <property type="entry name" value="4'-phosphopantetheinyl transferase domain"/>
    <property type="match status" value="1"/>
</dbReference>
<evidence type="ECO:0000256" key="1">
    <source>
        <dbReference type="ARBA" id="ARBA00010990"/>
    </source>
</evidence>
<evidence type="ECO:0000313" key="4">
    <source>
        <dbReference type="EMBL" id="TKR30332.1"/>
    </source>
</evidence>
<dbReference type="InterPro" id="IPR037143">
    <property type="entry name" value="4-PPantetheinyl_Trfase_dom_sf"/>
</dbReference>
<feature type="domain" description="4'-phosphopantetheinyl transferase" evidence="3">
    <location>
        <begin position="94"/>
        <end position="199"/>
    </location>
</feature>
<dbReference type="Proteomes" id="UP000308707">
    <property type="component" value="Unassembled WGS sequence"/>
</dbReference>
<dbReference type="EMBL" id="SZUA01000002">
    <property type="protein sequence ID" value="TKR30332.1"/>
    <property type="molecule type" value="Genomic_DNA"/>
</dbReference>
<name>A0A4U5JL80_9GAMM</name>
<reference evidence="4 5" key="1">
    <citation type="submission" date="2019-04" db="EMBL/GenBank/DDBJ databases">
        <title>Reference strain of H23.</title>
        <authorList>
            <person name="Luo X."/>
        </authorList>
    </citation>
    <scope>NUCLEOTIDE SEQUENCE [LARGE SCALE GENOMIC DNA]</scope>
    <source>
        <strain evidence="4 5">H23</strain>
    </source>
</reference>
<dbReference type="InterPro" id="IPR008278">
    <property type="entry name" value="4-PPantetheinyl_Trfase_dom"/>
</dbReference>
<dbReference type="GO" id="GO:0019878">
    <property type="term" value="P:lysine biosynthetic process via aminoadipic acid"/>
    <property type="evidence" value="ECO:0007669"/>
    <property type="project" value="TreeGrafter"/>
</dbReference>
<dbReference type="Pfam" id="PF01648">
    <property type="entry name" value="ACPS"/>
    <property type="match status" value="1"/>
</dbReference>
<dbReference type="RefSeq" id="WP_137266762.1">
    <property type="nucleotide sequence ID" value="NZ_SZUA01000002.1"/>
</dbReference>
<dbReference type="SUPFAM" id="SSF56214">
    <property type="entry name" value="4'-phosphopantetheinyl transferase"/>
    <property type="match status" value="1"/>
</dbReference>
<evidence type="ECO:0000259" key="3">
    <source>
        <dbReference type="Pfam" id="PF01648"/>
    </source>
</evidence>
<dbReference type="PANTHER" id="PTHR12215:SF10">
    <property type="entry name" value="L-AMINOADIPATE-SEMIALDEHYDE DEHYDROGENASE-PHOSPHOPANTETHEINYL TRANSFERASE"/>
    <property type="match status" value="1"/>
</dbReference>
<dbReference type="GO" id="GO:0005829">
    <property type="term" value="C:cytosol"/>
    <property type="evidence" value="ECO:0007669"/>
    <property type="project" value="TreeGrafter"/>
</dbReference>